<feature type="region of interest" description="Disordered" evidence="1">
    <location>
        <begin position="208"/>
        <end position="229"/>
    </location>
</feature>
<dbReference type="EMBL" id="KN847478">
    <property type="protein sequence ID" value="KIX04687.1"/>
    <property type="molecule type" value="Genomic_DNA"/>
</dbReference>
<feature type="compositionally biased region" description="Low complexity" evidence="1">
    <location>
        <begin position="76"/>
        <end position="92"/>
    </location>
</feature>
<gene>
    <name evidence="2" type="ORF">Z518_05557</name>
</gene>
<feature type="compositionally biased region" description="Pro residues" evidence="1">
    <location>
        <begin position="93"/>
        <end position="104"/>
    </location>
</feature>
<dbReference type="GeneID" id="25293628"/>
<dbReference type="Proteomes" id="UP000053617">
    <property type="component" value="Unassembled WGS sequence"/>
</dbReference>
<dbReference type="HOGENOM" id="CLU_058869_0_0_1"/>
<feature type="compositionally biased region" description="Polar residues" evidence="1">
    <location>
        <begin position="159"/>
        <end position="181"/>
    </location>
</feature>
<feature type="compositionally biased region" description="Low complexity" evidence="1">
    <location>
        <begin position="139"/>
        <end position="151"/>
    </location>
</feature>
<feature type="compositionally biased region" description="Polar residues" evidence="1">
    <location>
        <begin position="108"/>
        <end position="118"/>
    </location>
</feature>
<feature type="compositionally biased region" description="Polar residues" evidence="1">
    <location>
        <begin position="34"/>
        <end position="48"/>
    </location>
</feature>
<dbReference type="VEuPathDB" id="FungiDB:Z518_05557"/>
<protein>
    <submittedName>
        <fullName evidence="2">Uncharacterized protein</fullName>
    </submittedName>
</protein>
<organism evidence="2 3">
    <name type="scientific">Rhinocladiella mackenziei CBS 650.93</name>
    <dbReference type="NCBI Taxonomy" id="1442369"/>
    <lineage>
        <taxon>Eukaryota</taxon>
        <taxon>Fungi</taxon>
        <taxon>Dikarya</taxon>
        <taxon>Ascomycota</taxon>
        <taxon>Pezizomycotina</taxon>
        <taxon>Eurotiomycetes</taxon>
        <taxon>Chaetothyriomycetidae</taxon>
        <taxon>Chaetothyriales</taxon>
        <taxon>Herpotrichiellaceae</taxon>
        <taxon>Rhinocladiella</taxon>
    </lineage>
</organism>
<name>A0A0D2FR57_9EURO</name>
<accession>A0A0D2FR57</accession>
<reference evidence="2 3" key="1">
    <citation type="submission" date="2015-01" db="EMBL/GenBank/DDBJ databases">
        <title>The Genome Sequence of Rhinocladiella mackenzie CBS 650.93.</title>
        <authorList>
            <consortium name="The Broad Institute Genomics Platform"/>
            <person name="Cuomo C."/>
            <person name="de Hoog S."/>
            <person name="Gorbushina A."/>
            <person name="Stielow B."/>
            <person name="Teixiera M."/>
            <person name="Abouelleil A."/>
            <person name="Chapman S.B."/>
            <person name="Priest M."/>
            <person name="Young S.K."/>
            <person name="Wortman J."/>
            <person name="Nusbaum C."/>
            <person name="Birren B."/>
        </authorList>
    </citation>
    <scope>NUCLEOTIDE SEQUENCE [LARGE SCALE GENOMIC DNA]</scope>
    <source>
        <strain evidence="2 3">CBS 650.93</strain>
    </source>
</reference>
<feature type="compositionally biased region" description="Low complexity" evidence="1">
    <location>
        <begin position="210"/>
        <end position="219"/>
    </location>
</feature>
<dbReference type="OrthoDB" id="5385910at2759"/>
<proteinExistence type="predicted"/>
<feature type="compositionally biased region" description="Polar residues" evidence="1">
    <location>
        <begin position="64"/>
        <end position="73"/>
    </location>
</feature>
<feature type="region of interest" description="Disordered" evidence="1">
    <location>
        <begin position="1"/>
        <end position="194"/>
    </location>
</feature>
<evidence type="ECO:0000313" key="2">
    <source>
        <dbReference type="EMBL" id="KIX04687.1"/>
    </source>
</evidence>
<dbReference type="AlphaFoldDB" id="A0A0D2FR57"/>
<keyword evidence="3" id="KW-1185">Reference proteome</keyword>
<dbReference type="RefSeq" id="XP_013271823.1">
    <property type="nucleotide sequence ID" value="XM_013416369.1"/>
</dbReference>
<evidence type="ECO:0000256" key="1">
    <source>
        <dbReference type="SAM" id="MobiDB-lite"/>
    </source>
</evidence>
<dbReference type="STRING" id="1442369.A0A0D2FR57"/>
<feature type="compositionally biased region" description="Low complexity" evidence="1">
    <location>
        <begin position="49"/>
        <end position="63"/>
    </location>
</feature>
<evidence type="ECO:0000313" key="3">
    <source>
        <dbReference type="Proteomes" id="UP000053617"/>
    </source>
</evidence>
<sequence>MPPVPLHISSPINANTPSHPLARSPSTAAARYTPVNTDAGLTTTESSDPSQPARPGAPAGPLPTNTISSTYNNRFPPAATTTALPETTRTSDSPPPPSPLPGAVPSPFTNGTSRSGILQSPHPIEVPQWTPSSASPVWHTLPSPTPTHSRPTPLPPRQKSPSVYTPVRSTPPTGVTSTYPPNLSHPPGYMQDSRSSFDDMPVEFCHSSESRASLSSSRRGGILDGEPTFQRDTENESFLNTAVAWAKAAGERLSKTEEQIWKTINGDNHT</sequence>